<dbReference type="AlphaFoldDB" id="A0A914X3T3"/>
<accession>A0A914X3T3</accession>
<sequence>MSAIIEQPISTVATAHEEAASTIQAEEDDKRWSRREWNTNPTMVESCYYTPYGGGEDLCWDFCIWCCLCHACRNDD</sequence>
<reference evidence="2" key="1">
    <citation type="submission" date="2022-11" db="UniProtKB">
        <authorList>
            <consortium name="WormBaseParasite"/>
        </authorList>
    </citation>
    <scope>IDENTIFICATION</scope>
</reference>
<keyword evidence="1" id="KW-1185">Reference proteome</keyword>
<proteinExistence type="predicted"/>
<dbReference type="WBParaSite" id="PSAMB.scaffold6309size9769.g28268.t1">
    <property type="protein sequence ID" value="PSAMB.scaffold6309size9769.g28268.t1"/>
    <property type="gene ID" value="PSAMB.scaffold6309size9769.g28268"/>
</dbReference>
<protein>
    <submittedName>
        <fullName evidence="2">Uncharacterized protein</fullName>
    </submittedName>
</protein>
<dbReference type="Proteomes" id="UP000887566">
    <property type="component" value="Unplaced"/>
</dbReference>
<evidence type="ECO:0000313" key="2">
    <source>
        <dbReference type="WBParaSite" id="PSAMB.scaffold6309size9769.g28268.t1"/>
    </source>
</evidence>
<organism evidence="1 2">
    <name type="scientific">Plectus sambesii</name>
    <dbReference type="NCBI Taxonomy" id="2011161"/>
    <lineage>
        <taxon>Eukaryota</taxon>
        <taxon>Metazoa</taxon>
        <taxon>Ecdysozoa</taxon>
        <taxon>Nematoda</taxon>
        <taxon>Chromadorea</taxon>
        <taxon>Plectida</taxon>
        <taxon>Plectina</taxon>
        <taxon>Plectoidea</taxon>
        <taxon>Plectidae</taxon>
        <taxon>Plectus</taxon>
    </lineage>
</organism>
<name>A0A914X3T3_9BILA</name>
<evidence type="ECO:0000313" key="1">
    <source>
        <dbReference type="Proteomes" id="UP000887566"/>
    </source>
</evidence>